<evidence type="ECO:0000313" key="2">
    <source>
        <dbReference type="Proteomes" id="UP000507470"/>
    </source>
</evidence>
<dbReference type="OrthoDB" id="6108553at2759"/>
<dbReference type="EMBL" id="CACVKT020001364">
    <property type="protein sequence ID" value="CAC5367586.1"/>
    <property type="molecule type" value="Genomic_DNA"/>
</dbReference>
<keyword evidence="2" id="KW-1185">Reference proteome</keyword>
<dbReference type="InterPro" id="IPR021109">
    <property type="entry name" value="Peptidase_aspartic_dom_sf"/>
</dbReference>
<reference evidence="1 2" key="1">
    <citation type="submission" date="2020-06" db="EMBL/GenBank/DDBJ databases">
        <authorList>
            <person name="Li R."/>
            <person name="Bekaert M."/>
        </authorList>
    </citation>
    <scope>NUCLEOTIDE SEQUENCE [LARGE SCALE GENOMIC DNA]</scope>
    <source>
        <strain evidence="2">wild</strain>
    </source>
</reference>
<accession>A0A6J8AG72</accession>
<sequence length="260" mass="28583">MNTARRGMQMKSFVAGLSLVELGTHTFIWDIYVAPIGDDMLLGIDFLKKQGISLDLKKDKLSIHGEVVQMSWGPAEILARVTEVQAAEDKIVPANSVKRVVGLLTEPMGRERPRAIFLYPGHYMRAFIKVYTNLALPLQALRPEVREEQQMGNTSGSWGAEAGFPRDMPSASDNNMHLDRSLVKCGLSPRTSLGDFLRMQLYPAPANPVKLAGGVVVFCDPKTCPSTPLRLEQSWVGAVGIHPKSAANLQTPSKTCSTHW</sequence>
<evidence type="ECO:0000313" key="1">
    <source>
        <dbReference type="EMBL" id="CAC5367586.1"/>
    </source>
</evidence>
<gene>
    <name evidence="1" type="ORF">MCOR_7431</name>
</gene>
<dbReference type="AlphaFoldDB" id="A0A6J8AG72"/>
<proteinExistence type="predicted"/>
<dbReference type="Proteomes" id="UP000507470">
    <property type="component" value="Unassembled WGS sequence"/>
</dbReference>
<organism evidence="1 2">
    <name type="scientific">Mytilus coruscus</name>
    <name type="common">Sea mussel</name>
    <dbReference type="NCBI Taxonomy" id="42192"/>
    <lineage>
        <taxon>Eukaryota</taxon>
        <taxon>Metazoa</taxon>
        <taxon>Spiralia</taxon>
        <taxon>Lophotrochozoa</taxon>
        <taxon>Mollusca</taxon>
        <taxon>Bivalvia</taxon>
        <taxon>Autobranchia</taxon>
        <taxon>Pteriomorphia</taxon>
        <taxon>Mytilida</taxon>
        <taxon>Mytiloidea</taxon>
        <taxon>Mytilidae</taxon>
        <taxon>Mytilinae</taxon>
        <taxon>Mytilus</taxon>
    </lineage>
</organism>
<dbReference type="Gene3D" id="2.40.70.10">
    <property type="entry name" value="Acid Proteases"/>
    <property type="match status" value="1"/>
</dbReference>
<name>A0A6J8AG72_MYTCO</name>
<protein>
    <submittedName>
        <fullName evidence="1">Uncharacterized protein</fullName>
    </submittedName>
</protein>